<evidence type="ECO:0000313" key="2">
    <source>
        <dbReference type="Proteomes" id="UP000887116"/>
    </source>
</evidence>
<keyword evidence="2" id="KW-1185">Reference proteome</keyword>
<dbReference type="AlphaFoldDB" id="A0A8X6HBM6"/>
<organism evidence="1 2">
    <name type="scientific">Trichonephila clavata</name>
    <name type="common">Joro spider</name>
    <name type="synonym">Nephila clavata</name>
    <dbReference type="NCBI Taxonomy" id="2740835"/>
    <lineage>
        <taxon>Eukaryota</taxon>
        <taxon>Metazoa</taxon>
        <taxon>Ecdysozoa</taxon>
        <taxon>Arthropoda</taxon>
        <taxon>Chelicerata</taxon>
        <taxon>Arachnida</taxon>
        <taxon>Araneae</taxon>
        <taxon>Araneomorphae</taxon>
        <taxon>Entelegynae</taxon>
        <taxon>Araneoidea</taxon>
        <taxon>Nephilidae</taxon>
        <taxon>Trichonephila</taxon>
    </lineage>
</organism>
<gene>
    <name evidence="1" type="ORF">TNCT_403451</name>
</gene>
<comment type="caution">
    <text evidence="1">The sequence shown here is derived from an EMBL/GenBank/DDBJ whole genome shotgun (WGS) entry which is preliminary data.</text>
</comment>
<sequence length="150" mass="17282">MDSRIPSAERKCIHHTTKQWFKISMNILTLTSTQVPYDRRSLRLSSASVYLGTNREKYCFTLPATVDFVFQQSSTRHSLDYKDVKPVNGPPKTFQDAMDPFRNKETAQTLIRKVLISKQALQDECPDLISRGNFRAILPRSHSLFNKAVF</sequence>
<evidence type="ECO:0000313" key="1">
    <source>
        <dbReference type="EMBL" id="GFR20642.1"/>
    </source>
</evidence>
<accession>A0A8X6HBM6</accession>
<name>A0A8X6HBM6_TRICU</name>
<proteinExistence type="predicted"/>
<protein>
    <submittedName>
        <fullName evidence="1">Uncharacterized protein</fullName>
    </submittedName>
</protein>
<dbReference type="EMBL" id="BMAO01018087">
    <property type="protein sequence ID" value="GFR20642.1"/>
    <property type="molecule type" value="Genomic_DNA"/>
</dbReference>
<dbReference type="Proteomes" id="UP000887116">
    <property type="component" value="Unassembled WGS sequence"/>
</dbReference>
<reference evidence="1" key="1">
    <citation type="submission" date="2020-07" db="EMBL/GenBank/DDBJ databases">
        <title>Multicomponent nature underlies the extraordinary mechanical properties of spider dragline silk.</title>
        <authorList>
            <person name="Kono N."/>
            <person name="Nakamura H."/>
            <person name="Mori M."/>
            <person name="Yoshida Y."/>
            <person name="Ohtoshi R."/>
            <person name="Malay A.D."/>
            <person name="Moran D.A.P."/>
            <person name="Tomita M."/>
            <person name="Numata K."/>
            <person name="Arakawa K."/>
        </authorList>
    </citation>
    <scope>NUCLEOTIDE SEQUENCE</scope>
</reference>